<gene>
    <name evidence="1" type="ORF">PDJAM_G00057810</name>
</gene>
<sequence>MFDDFFHQIETELGPLNLDWFEELTARASEDGRDDSTVVEHDAAAHKDEGVFRAPAKTPVLDSQMCSTPRIFRRRRPHSPVSGLEDSPDSGMQNLFLVPPGADSSPCLFGLAKDSQQFEKDWGSLKTSACLDLLDTPTGLTTQSTSAQRICESLGAQLNPDLSWSSSFNTPSALTPTVILSKTEGQSSPVSFLRDKEVIIVRKLFPSLSKGTEATSASTSGVQHNDTLTDGNVQAEEQKSDSSSDNTEGVWKQTVPDAIKDGDVRNTVESVLNDAEDVLSFFFTNSGSALRRVKTKERKKRVNANSKIIVIPPEALMKAKAALDQSLEQSSPLTHTSTSGVTEPTKAGTNQYISNKPVIANTAGEKLASESYHHGRESGRETSDESGLISETAAENIPSMFMCQTNESGFKTASNKSITISSVNLEKAKDIFMELDEEEFDSCLSNNELQVCNVKDAKSSNFDLKNSRKPSQNSTSNDDGSSSLTASQRADVTELCSMLEESGSQYEFTQFKHTKNGSKCPDSMLSEREWDPEILAGIDFDDSFNCDLSERQVSKKHQSKADVHASVTNSLTNGDVGIQSINIRKSCHIPWPNMSNDSLEEKSFCGFKTAKGNAVTISEKCLSKARSIFADIEDTEGKFGLESDCKADTVKQKAKQSGDHQDKSCRIAMESELDLKLIMNASSITKEAEMCEQMHSKANLETLHGTIDQKPDLIQSNTVSFGFSTAGGKEVKISEKALQNAKKLLNEVANDKQTKHDNSPAKTKATSWTSIHNSSDVLAVLHDSKMSDGALPEVGKEHHFENSPDIKQAVCPSPRSMESNGFKMASGKGVSVSASAIQKSKTIFKDIDDSVRSSDETKSTEKNAKLDLEGDTGQHAFVNGFKMASGKGVSFSEKAFMKAKMFFKNCDPDCVDISQAKGDDTSVMDDCGFEAVAGNMVHLPGMDSLNKETLKKDSTDLNKYVQRKFTKTSAETLQPPSGCGFSTASGALVSVSTEALQRAKAMLDDSNAASPGERRLEISEEKCISKSETLISGKTCGFSTASGRKVAISEKALQKAKSLFTDCDVDGLEPDPSNLSAAKTSATGPEHIRLPFNSASNKNIAVSERELNKGKDEFVRCDDVSVDTHNTESHLHMQTRQHENYSSEALSTKNESVPASAGKSEGRYENVMSGGSKADHLGSGRFGFSTASGKGVCVSKSALEVAYEMFRDCDAQPVTNEQCKITNGAPSTNINKTPVVPKTKATSQSLSSQATQDNPSLLSRHSLNLDGCTVTQQKYFEQEAMACTKALLEDDLSENGLLSSLDTGIRQSPTLCEERCLEVNTGIRKRTSDDKSLTGQPPLKRRLVSEFVQISEDRAACAPVKSSPNGTLRDRRVFKYNLKPSITYPSRNVVDQTSANPDHQIRRPSDPKAPVFIPPFQKILKAETPKNHVPTAVAHVPSVFVPPIKKKKASGSVYVKDSPQISGDSPAITSSNCENSRNHSARKPEDQKAETETSRKEKLENHTTVPCEMKVIWQQSLELAQDMQNMRIRKKKRQRVRPLPGTFYLAKTSGVSRVSLKEAVGYKCPELHTEEQLYQHGVSFKVSQITSENAESFRFSCDEFFKREVLRETGGIQLADGGWLIPDNRGMLGKEEFSRALCDTPGVDPKLISEAWVYNHYRWVVWKRASMERAFPEVMGGRCLTPEQVLLQLKLRYDVEVDHSRRSALKKIMERDDTPAKTIVLCVCGIAKCDHSPVRSEEAMDTTDTKPEMPAAVIWLTDGWYSIKALLDFPLSTMLRKGHLRVGVKLLIHGAELIGSQDACPPLEAPDSLMLKISANSTRRTRWDTKLGFHKDPRPFPLLLSSLYANGGVVSCVDIIVLRSYPTQWMEKKPGSVFVFRNERAEEREAARYNSTKQKTMELLFSKIQAQIEKEEEEKKKTSRSRTFSLHEIKNLQDGEELHEAMESDPAFVEAHLNTQQVKALSSYRRALTERKRAALQDRVHKAVQEAEGGCANRDVTPVWKLSIADSNDLHSSRAYTLNIWRPSVELRSLLREGCRYKAYHLATSETKKRSGTSNIQFTATKKTQFQDIEVCPEWLSLHFPARQSVKFRDLQSPGFSSPCGEVDVAGYVISILDRQGTSPVLYFVDEKFDFVSVRICSSLAVLALEDLVKPLALLAVSNLQLRQQSGPVPRLYAGEQALFSSNPKEPHLQEDISHLKTFVEDYEHFFIVAEEKLSNLIPTGFLNSCESPRTPGLPSVPKPSVRNNVTPHQTSRVFSAFTPVNKRPPIPTGNSDSKDPKSVKRKRGMEYLSRLQNPAPLVPLGMVRSPRVSKTFNPPRRCETPRNPQTVPTPPPQNKQWVNDEELAMINTQTLLKR</sequence>
<accession>A0ACC5YXM3</accession>
<keyword evidence="2" id="KW-1185">Reference proteome</keyword>
<dbReference type="EMBL" id="CM040988">
    <property type="protein sequence ID" value="MCJ8740342.1"/>
    <property type="molecule type" value="Genomic_DNA"/>
</dbReference>
<evidence type="ECO:0000313" key="1">
    <source>
        <dbReference type="EMBL" id="MCJ8740342.1"/>
    </source>
</evidence>
<comment type="caution">
    <text evidence="1">The sequence shown here is derived from an EMBL/GenBank/DDBJ whole genome shotgun (WGS) entry which is preliminary data.</text>
</comment>
<name>A0ACC5YXM3_9TELE</name>
<protein>
    <submittedName>
        <fullName evidence="1">Uncharacterized protein</fullName>
    </submittedName>
</protein>
<evidence type="ECO:0000313" key="2">
    <source>
        <dbReference type="Proteomes" id="UP000830395"/>
    </source>
</evidence>
<organism evidence="1 2">
    <name type="scientific">Pangasius djambal</name>
    <dbReference type="NCBI Taxonomy" id="1691987"/>
    <lineage>
        <taxon>Eukaryota</taxon>
        <taxon>Metazoa</taxon>
        <taxon>Chordata</taxon>
        <taxon>Craniata</taxon>
        <taxon>Vertebrata</taxon>
        <taxon>Euteleostomi</taxon>
        <taxon>Actinopterygii</taxon>
        <taxon>Neopterygii</taxon>
        <taxon>Teleostei</taxon>
        <taxon>Ostariophysi</taxon>
        <taxon>Siluriformes</taxon>
        <taxon>Pangasiidae</taxon>
        <taxon>Pangasius</taxon>
    </lineage>
</organism>
<dbReference type="Proteomes" id="UP000830395">
    <property type="component" value="Chromosome 14"/>
</dbReference>
<reference evidence="1" key="1">
    <citation type="submission" date="2020-02" db="EMBL/GenBank/DDBJ databases">
        <title>Genome sequencing of the panga catfish, Pangasius djambal.</title>
        <authorList>
            <person name="Wen M."/>
            <person name="Zahm M."/>
            <person name="Roques C."/>
            <person name="Cabau C."/>
            <person name="Klopp C."/>
            <person name="Donnadieu C."/>
            <person name="Jouanno E."/>
            <person name="Avarre J.-C."/>
            <person name="Campet M."/>
            <person name="Ha T."/>
            <person name="Dugue R."/>
            <person name="Lampietro C."/>
            <person name="Louis A."/>
            <person name="Herpin A."/>
            <person name="Echchiki A."/>
            <person name="Berthelot C."/>
            <person name="Parey E."/>
            <person name="Roest-Crollius H."/>
            <person name="Braasch I."/>
            <person name="Postlethwait J.H."/>
            <person name="Bobe J."/>
            <person name="Montfort J."/>
            <person name="Bouchez O."/>
            <person name="Begum T."/>
            <person name="Schartl M."/>
            <person name="Gustiano R."/>
            <person name="Guiguen Y."/>
        </authorList>
    </citation>
    <scope>NUCLEOTIDE SEQUENCE</scope>
    <source>
        <strain evidence="1">Pdj_M5554</strain>
    </source>
</reference>
<proteinExistence type="predicted"/>